<evidence type="ECO:0000313" key="2">
    <source>
        <dbReference type="EMBL" id="SDJ98932.1"/>
    </source>
</evidence>
<dbReference type="OrthoDB" id="7665411at2"/>
<dbReference type="Gene3D" id="3.30.70.100">
    <property type="match status" value="1"/>
</dbReference>
<dbReference type="GO" id="GO:0004497">
    <property type="term" value="F:monooxygenase activity"/>
    <property type="evidence" value="ECO:0007669"/>
    <property type="project" value="UniProtKB-KW"/>
</dbReference>
<dbReference type="AlphaFoldDB" id="A0A1G8Y7Z9"/>
<dbReference type="RefSeq" id="WP_093157272.1">
    <property type="nucleotide sequence ID" value="NZ_FNEK01000028.1"/>
</dbReference>
<feature type="domain" description="ABM" evidence="1">
    <location>
        <begin position="11"/>
        <end position="105"/>
    </location>
</feature>
<dbReference type="InterPro" id="IPR007138">
    <property type="entry name" value="ABM_dom"/>
</dbReference>
<evidence type="ECO:0000259" key="1">
    <source>
        <dbReference type="PROSITE" id="PS51725"/>
    </source>
</evidence>
<dbReference type="EMBL" id="FNEK01000028">
    <property type="protein sequence ID" value="SDJ98932.1"/>
    <property type="molecule type" value="Genomic_DNA"/>
</dbReference>
<dbReference type="Pfam" id="PF03992">
    <property type="entry name" value="ABM"/>
    <property type="match status" value="1"/>
</dbReference>
<keyword evidence="2" id="KW-0560">Oxidoreductase</keyword>
<dbReference type="PROSITE" id="PS51725">
    <property type="entry name" value="ABM"/>
    <property type="match status" value="1"/>
</dbReference>
<organism evidence="2 3">
    <name type="scientific">Aliiruegeria lutimaris</name>
    <dbReference type="NCBI Taxonomy" id="571298"/>
    <lineage>
        <taxon>Bacteria</taxon>
        <taxon>Pseudomonadati</taxon>
        <taxon>Pseudomonadota</taxon>
        <taxon>Alphaproteobacteria</taxon>
        <taxon>Rhodobacterales</taxon>
        <taxon>Roseobacteraceae</taxon>
        <taxon>Aliiruegeria</taxon>
    </lineage>
</organism>
<gene>
    <name evidence="2" type="ORF">SAMN04488026_102844</name>
</gene>
<protein>
    <submittedName>
        <fullName evidence="2">Antibiotic biosynthesis monooxygenase</fullName>
    </submittedName>
</protein>
<accession>A0A1G8Y7Z9</accession>
<dbReference type="InterPro" id="IPR011008">
    <property type="entry name" value="Dimeric_a/b-barrel"/>
</dbReference>
<evidence type="ECO:0000313" key="3">
    <source>
        <dbReference type="Proteomes" id="UP000199382"/>
    </source>
</evidence>
<name>A0A1G8Y7Z9_9RHOB</name>
<keyword evidence="2" id="KW-0503">Monooxygenase</keyword>
<keyword evidence="3" id="KW-1185">Reference proteome</keyword>
<dbReference type="STRING" id="571298.SAMN04488026_102844"/>
<sequence>MPTISTANDVQTVITTFEMTPGTCQDLMDELVDAYENFISKQPGFVGAGLHVNDAQTRIANYSQWARREDFLAMLRSDEMRARNRRINELCRSFEPVMYDVASSFH</sequence>
<dbReference type="SUPFAM" id="SSF54909">
    <property type="entry name" value="Dimeric alpha+beta barrel"/>
    <property type="match status" value="1"/>
</dbReference>
<reference evidence="2 3" key="1">
    <citation type="submission" date="2016-10" db="EMBL/GenBank/DDBJ databases">
        <authorList>
            <person name="de Groot N.N."/>
        </authorList>
    </citation>
    <scope>NUCLEOTIDE SEQUENCE [LARGE SCALE GENOMIC DNA]</scope>
    <source>
        <strain evidence="2 3">DSM 25294</strain>
    </source>
</reference>
<dbReference type="Proteomes" id="UP000199382">
    <property type="component" value="Unassembled WGS sequence"/>
</dbReference>
<proteinExistence type="predicted"/>